<evidence type="ECO:0000256" key="1">
    <source>
        <dbReference type="SAM" id="MobiDB-lite"/>
    </source>
</evidence>
<name>A0A834PDI9_VESPE</name>
<accession>A0A834PDI9</accession>
<proteinExistence type="predicted"/>
<dbReference type="AlphaFoldDB" id="A0A834PDI9"/>
<feature type="region of interest" description="Disordered" evidence="1">
    <location>
        <begin position="155"/>
        <end position="176"/>
    </location>
</feature>
<evidence type="ECO:0000313" key="2">
    <source>
        <dbReference type="EMBL" id="KAF7435948.1"/>
    </source>
</evidence>
<comment type="caution">
    <text evidence="2">The sequence shown here is derived from an EMBL/GenBank/DDBJ whole genome shotgun (WGS) entry which is preliminary data.</text>
</comment>
<evidence type="ECO:0000313" key="3">
    <source>
        <dbReference type="Proteomes" id="UP000600918"/>
    </source>
</evidence>
<organism evidence="2 3">
    <name type="scientific">Vespula pensylvanica</name>
    <name type="common">Western yellow jacket</name>
    <name type="synonym">Wasp</name>
    <dbReference type="NCBI Taxonomy" id="30213"/>
    <lineage>
        <taxon>Eukaryota</taxon>
        <taxon>Metazoa</taxon>
        <taxon>Ecdysozoa</taxon>
        <taxon>Arthropoda</taxon>
        <taxon>Hexapoda</taxon>
        <taxon>Insecta</taxon>
        <taxon>Pterygota</taxon>
        <taxon>Neoptera</taxon>
        <taxon>Endopterygota</taxon>
        <taxon>Hymenoptera</taxon>
        <taxon>Apocrita</taxon>
        <taxon>Aculeata</taxon>
        <taxon>Vespoidea</taxon>
        <taxon>Vespidae</taxon>
        <taxon>Vespinae</taxon>
        <taxon>Vespula</taxon>
    </lineage>
</organism>
<dbReference type="EMBL" id="JACSDY010000002">
    <property type="protein sequence ID" value="KAF7435948.1"/>
    <property type="molecule type" value="Genomic_DNA"/>
</dbReference>
<keyword evidence="3" id="KW-1185">Reference proteome</keyword>
<protein>
    <submittedName>
        <fullName evidence="2">Uncharacterized protein</fullName>
    </submittedName>
</protein>
<dbReference type="Proteomes" id="UP000600918">
    <property type="component" value="Unassembled WGS sequence"/>
</dbReference>
<sequence>MVKGRKVRVSTTGLVVVVRAISLGHGSRGIDAEPEVTRSVERCFALTTSKVWIPPALELPESSLTFRSWLSPFRDHIKELLRLYIALPRGAITANAKVPSPLFPFFQKGKEEGKEDLLKSTPWSTRNSKGRSLSNKLVENDSRAVKRALGEKRSVAIGAPSDGPPTLPASKPTLRRRDAADDVAAKTLALTQINDINREIDAVIVPIGISGWDTSFDETLSSGPNGTFSSTIVRLNKVTFEGKR</sequence>
<gene>
    <name evidence="2" type="ORF">H0235_004139</name>
</gene>
<reference evidence="2" key="1">
    <citation type="journal article" date="2020" name="G3 (Bethesda)">
        <title>High-Quality Assemblies for Three Invasive Social Wasps from the &lt;i&gt;Vespula&lt;/i&gt; Genus.</title>
        <authorList>
            <person name="Harrop T.W.R."/>
            <person name="Guhlin J."/>
            <person name="McLaughlin G.M."/>
            <person name="Permina E."/>
            <person name="Stockwell P."/>
            <person name="Gilligan J."/>
            <person name="Le Lec M.F."/>
            <person name="Gruber M.A.M."/>
            <person name="Quinn O."/>
            <person name="Lovegrove M."/>
            <person name="Duncan E.J."/>
            <person name="Remnant E.J."/>
            <person name="Van Eeckhoven J."/>
            <person name="Graham B."/>
            <person name="Knapp R.A."/>
            <person name="Langford K.W."/>
            <person name="Kronenberg Z."/>
            <person name="Press M.O."/>
            <person name="Eacker S.M."/>
            <person name="Wilson-Rankin E.E."/>
            <person name="Purcell J."/>
            <person name="Lester P.J."/>
            <person name="Dearden P.K."/>
        </authorList>
    </citation>
    <scope>NUCLEOTIDE SEQUENCE</scope>
    <source>
        <strain evidence="2">Volc-1</strain>
    </source>
</reference>